<evidence type="ECO:0000313" key="10">
    <source>
        <dbReference type="Proteomes" id="UP000275663"/>
    </source>
</evidence>
<proteinExistence type="inferred from homology"/>
<dbReference type="AlphaFoldDB" id="A0A3Q9BP36"/>
<dbReference type="PANTHER" id="PTHR30026:SF20">
    <property type="entry name" value="OUTER MEMBRANE PROTEIN TOLC"/>
    <property type="match status" value="1"/>
</dbReference>
<evidence type="ECO:0000256" key="3">
    <source>
        <dbReference type="ARBA" id="ARBA00022448"/>
    </source>
</evidence>
<dbReference type="GO" id="GO:1990281">
    <property type="term" value="C:efflux pump complex"/>
    <property type="evidence" value="ECO:0007669"/>
    <property type="project" value="TreeGrafter"/>
</dbReference>
<organism evidence="9 10">
    <name type="scientific">Undibacterium parvum</name>
    <dbReference type="NCBI Taxonomy" id="401471"/>
    <lineage>
        <taxon>Bacteria</taxon>
        <taxon>Pseudomonadati</taxon>
        <taxon>Pseudomonadota</taxon>
        <taxon>Betaproteobacteria</taxon>
        <taxon>Burkholderiales</taxon>
        <taxon>Oxalobacteraceae</taxon>
        <taxon>Undibacterium</taxon>
    </lineage>
</organism>
<dbReference type="EMBL" id="CP034464">
    <property type="protein sequence ID" value="AZP11271.1"/>
    <property type="molecule type" value="Genomic_DNA"/>
</dbReference>
<keyword evidence="10" id="KW-1185">Reference proteome</keyword>
<sequence>MRNSLIATLIASAFLSLNAGASDLLQIYKDALANDAAYGSARASQRAGQEKLVQGRSGLLPTVGLSGSDTRTKLDVTPDQGRSGNFDYNTNSYSLALTQPLFRWANWQQYEQGKLSVVVTDAQFAQAQQDLIVRVSQAYFDLLASKDILKTLQAQKVAISEQLASAKRNFEVGTQTITDSHEAQARFDLITAQEFAGQGDVAIKRAALMQIIGRDVKDELAGLKKGSQLAAPQPESIEKWVESAEQQNFGVVASQVAVEIAQREISKSRSGHYPTVDLVASSARTATGGNYNGPTGVIKPNTIGVQWNIPIFSGFATDSRVKESIALEDKARNDLESTRRLAAQGARQAYIGVVAGLAQVKAYEAAEISSRSALDSNMLGYQVGVRINIDVLNAQQQLSTTFQNLAKARYDTIMNSLRLKAAAGILKEQDLAEINALLEI</sequence>
<comment type="similarity">
    <text evidence="2">Belongs to the outer membrane factor (OMF) (TC 1.B.17) family.</text>
</comment>
<dbReference type="InterPro" id="IPR003423">
    <property type="entry name" value="OMP_efflux"/>
</dbReference>
<dbReference type="GO" id="GO:0009279">
    <property type="term" value="C:cell outer membrane"/>
    <property type="evidence" value="ECO:0007669"/>
    <property type="project" value="UniProtKB-SubCell"/>
</dbReference>
<reference evidence="9 10" key="1">
    <citation type="journal article" date="2011" name="Int. J. Syst. Evol. Microbiol.">
        <title>Description of Undibacterium oligocarboniphilum sp. nov., isolated from purified water, and Undibacterium pigrum strain CCUG 49012 as the type strain of Undibacterium parvum sp. nov., and emended descriptions of the genus Undibacterium and the species Undibacterium pigrum.</title>
        <authorList>
            <person name="Eder W."/>
            <person name="Wanner G."/>
            <person name="Ludwig W."/>
            <person name="Busse H.J."/>
            <person name="Ziemke-Kageler F."/>
            <person name="Lang E."/>
        </authorList>
    </citation>
    <scope>NUCLEOTIDE SEQUENCE [LARGE SCALE GENOMIC DNA]</scope>
    <source>
        <strain evidence="9 10">DSM 23061</strain>
    </source>
</reference>
<comment type="subcellular location">
    <subcellularLocation>
        <location evidence="1">Cell outer membrane</location>
    </subcellularLocation>
</comment>
<dbReference type="GO" id="GO:0015288">
    <property type="term" value="F:porin activity"/>
    <property type="evidence" value="ECO:0007669"/>
    <property type="project" value="TreeGrafter"/>
</dbReference>
<feature type="signal peptide" evidence="8">
    <location>
        <begin position="1"/>
        <end position="21"/>
    </location>
</feature>
<dbReference type="RefSeq" id="WP_126126659.1">
    <property type="nucleotide sequence ID" value="NZ_CP034464.1"/>
</dbReference>
<accession>A0A3Q9BP36</accession>
<keyword evidence="7" id="KW-0998">Cell outer membrane</keyword>
<name>A0A3Q9BP36_9BURK</name>
<evidence type="ECO:0000256" key="7">
    <source>
        <dbReference type="ARBA" id="ARBA00023237"/>
    </source>
</evidence>
<evidence type="ECO:0000256" key="5">
    <source>
        <dbReference type="ARBA" id="ARBA00022692"/>
    </source>
</evidence>
<evidence type="ECO:0000256" key="2">
    <source>
        <dbReference type="ARBA" id="ARBA00007613"/>
    </source>
</evidence>
<protein>
    <submittedName>
        <fullName evidence="9">Channel protein TolC</fullName>
    </submittedName>
</protein>
<keyword evidence="5" id="KW-0812">Transmembrane</keyword>
<feature type="chain" id="PRO_5018541416" evidence="8">
    <location>
        <begin position="22"/>
        <end position="440"/>
    </location>
</feature>
<evidence type="ECO:0000256" key="6">
    <source>
        <dbReference type="ARBA" id="ARBA00023136"/>
    </source>
</evidence>
<dbReference type="KEGG" id="upv:EJN92_04165"/>
<dbReference type="Gene3D" id="1.20.1600.10">
    <property type="entry name" value="Outer membrane efflux proteins (OEP)"/>
    <property type="match status" value="1"/>
</dbReference>
<keyword evidence="6" id="KW-0472">Membrane</keyword>
<evidence type="ECO:0000256" key="1">
    <source>
        <dbReference type="ARBA" id="ARBA00004442"/>
    </source>
</evidence>
<evidence type="ECO:0000313" key="9">
    <source>
        <dbReference type="EMBL" id="AZP11271.1"/>
    </source>
</evidence>
<dbReference type="SUPFAM" id="SSF56954">
    <property type="entry name" value="Outer membrane efflux proteins (OEP)"/>
    <property type="match status" value="1"/>
</dbReference>
<keyword evidence="8" id="KW-0732">Signal</keyword>
<dbReference type="PANTHER" id="PTHR30026">
    <property type="entry name" value="OUTER MEMBRANE PROTEIN TOLC"/>
    <property type="match status" value="1"/>
</dbReference>
<gene>
    <name evidence="9" type="ORF">EJN92_04165</name>
</gene>
<evidence type="ECO:0000256" key="4">
    <source>
        <dbReference type="ARBA" id="ARBA00022452"/>
    </source>
</evidence>
<dbReference type="InterPro" id="IPR010130">
    <property type="entry name" value="T1SS_OMP_TolC"/>
</dbReference>
<keyword evidence="3" id="KW-0813">Transport</keyword>
<dbReference type="Proteomes" id="UP000275663">
    <property type="component" value="Chromosome"/>
</dbReference>
<dbReference type="GO" id="GO:0015562">
    <property type="term" value="F:efflux transmembrane transporter activity"/>
    <property type="evidence" value="ECO:0007669"/>
    <property type="project" value="InterPro"/>
</dbReference>
<dbReference type="NCBIfam" id="TIGR01844">
    <property type="entry name" value="type_I_sec_TolC"/>
    <property type="match status" value="1"/>
</dbReference>
<dbReference type="Pfam" id="PF02321">
    <property type="entry name" value="OEP"/>
    <property type="match status" value="2"/>
</dbReference>
<dbReference type="InterPro" id="IPR051906">
    <property type="entry name" value="TolC-like"/>
</dbReference>
<evidence type="ECO:0000256" key="8">
    <source>
        <dbReference type="SAM" id="SignalP"/>
    </source>
</evidence>
<keyword evidence="4" id="KW-1134">Transmembrane beta strand</keyword>
<dbReference type="OrthoDB" id="9813458at2"/>